<comment type="caution">
    <text evidence="1">The sequence shown here is derived from an EMBL/GenBank/DDBJ whole genome shotgun (WGS) entry which is preliminary data.</text>
</comment>
<organism evidence="1 2">
    <name type="scientific">Aquincola agrisoli</name>
    <dbReference type="NCBI Taxonomy" id="3119538"/>
    <lineage>
        <taxon>Bacteria</taxon>
        <taxon>Pseudomonadati</taxon>
        <taxon>Pseudomonadota</taxon>
        <taxon>Betaproteobacteria</taxon>
        <taxon>Burkholderiales</taxon>
        <taxon>Sphaerotilaceae</taxon>
        <taxon>Aquincola</taxon>
    </lineage>
</organism>
<gene>
    <name evidence="1" type="ORF">V4F39_09470</name>
</gene>
<dbReference type="RefSeq" id="WP_332289073.1">
    <property type="nucleotide sequence ID" value="NZ_JAZIBG010000020.1"/>
</dbReference>
<dbReference type="AlphaFoldDB" id="A0AAW9QGG0"/>
<keyword evidence="2" id="KW-1185">Reference proteome</keyword>
<dbReference type="Proteomes" id="UP001336250">
    <property type="component" value="Unassembled WGS sequence"/>
</dbReference>
<evidence type="ECO:0000313" key="2">
    <source>
        <dbReference type="Proteomes" id="UP001336250"/>
    </source>
</evidence>
<reference evidence="1 2" key="1">
    <citation type="submission" date="2024-02" db="EMBL/GenBank/DDBJ databases">
        <title>Genome sequence of Aquincola sp. MAHUQ-54.</title>
        <authorList>
            <person name="Huq M.A."/>
        </authorList>
    </citation>
    <scope>NUCLEOTIDE SEQUENCE [LARGE SCALE GENOMIC DNA]</scope>
    <source>
        <strain evidence="1 2">MAHUQ-54</strain>
    </source>
</reference>
<proteinExistence type="predicted"/>
<accession>A0AAW9QGG0</accession>
<evidence type="ECO:0000313" key="1">
    <source>
        <dbReference type="EMBL" id="MEF7614135.1"/>
    </source>
</evidence>
<protein>
    <recommendedName>
        <fullName evidence="3">Tetratricopeptide repeat protein</fullName>
    </recommendedName>
</protein>
<evidence type="ECO:0008006" key="3">
    <source>
        <dbReference type="Google" id="ProtNLM"/>
    </source>
</evidence>
<dbReference type="InterPro" id="IPR011990">
    <property type="entry name" value="TPR-like_helical_dom_sf"/>
</dbReference>
<dbReference type="EMBL" id="JAZIBG010000020">
    <property type="protein sequence ID" value="MEF7614135.1"/>
    <property type="molecule type" value="Genomic_DNA"/>
</dbReference>
<sequence>MAAKPLPPEIAEAFQAHTLRARTAWKAGDIAAAEADYLAAWALLPEPKLAYDRAQSMTGGLVKFFRDTHQPAKARPWLERMREAYGPADGTGHVEFMAATVDHEAGDLDAAYRGFHAQYQRFKKRPFEGEDPKYLAFYLKRASGG</sequence>
<dbReference type="SUPFAM" id="SSF48452">
    <property type="entry name" value="TPR-like"/>
    <property type="match status" value="1"/>
</dbReference>
<name>A0AAW9QGG0_9BURK</name>